<feature type="region of interest" description="Disordered" evidence="7">
    <location>
        <begin position="500"/>
        <end position="527"/>
    </location>
</feature>
<dbReference type="GO" id="GO:0006897">
    <property type="term" value="P:endocytosis"/>
    <property type="evidence" value="ECO:0007669"/>
    <property type="project" value="TreeGrafter"/>
</dbReference>
<dbReference type="SUPFAM" id="SSF48464">
    <property type="entry name" value="ENTH/VHS domain"/>
    <property type="match status" value="1"/>
</dbReference>
<dbReference type="InterPro" id="IPR013809">
    <property type="entry name" value="ENTH"/>
</dbReference>
<keyword evidence="4" id="KW-0597">Phosphoprotein</keyword>
<gene>
    <name evidence="9" type="ORF">ALC57_10614</name>
</gene>
<evidence type="ECO:0000313" key="10">
    <source>
        <dbReference type="Proteomes" id="UP000078492"/>
    </source>
</evidence>
<feature type="domain" description="ENTH" evidence="8">
    <location>
        <begin position="22"/>
        <end position="160"/>
    </location>
</feature>
<dbReference type="PROSITE" id="PS50942">
    <property type="entry name" value="ENTH"/>
    <property type="match status" value="1"/>
</dbReference>
<organism evidence="9 10">
    <name type="scientific">Trachymyrmex cornetzi</name>
    <dbReference type="NCBI Taxonomy" id="471704"/>
    <lineage>
        <taxon>Eukaryota</taxon>
        <taxon>Metazoa</taxon>
        <taxon>Ecdysozoa</taxon>
        <taxon>Arthropoda</taxon>
        <taxon>Hexapoda</taxon>
        <taxon>Insecta</taxon>
        <taxon>Pterygota</taxon>
        <taxon>Neoptera</taxon>
        <taxon>Endopterygota</taxon>
        <taxon>Hymenoptera</taxon>
        <taxon>Apocrita</taxon>
        <taxon>Aculeata</taxon>
        <taxon>Formicoidea</taxon>
        <taxon>Formicidae</taxon>
        <taxon>Myrmicinae</taxon>
        <taxon>Trachymyrmex</taxon>
    </lineage>
</organism>
<keyword evidence="3" id="KW-0963">Cytoplasm</keyword>
<evidence type="ECO:0000256" key="4">
    <source>
        <dbReference type="ARBA" id="ARBA00022553"/>
    </source>
</evidence>
<dbReference type="GO" id="GO:0005768">
    <property type="term" value="C:endosome"/>
    <property type="evidence" value="ECO:0007669"/>
    <property type="project" value="TreeGrafter"/>
</dbReference>
<feature type="compositionally biased region" description="Polar residues" evidence="7">
    <location>
        <begin position="590"/>
        <end position="611"/>
    </location>
</feature>
<dbReference type="PANTHER" id="PTHR12276:SF115">
    <property type="entry name" value="FI19443P1"/>
    <property type="match status" value="1"/>
</dbReference>
<reference evidence="9 10" key="1">
    <citation type="submission" date="2015-09" db="EMBL/GenBank/DDBJ databases">
        <title>Trachymyrmex cornetzi WGS genome.</title>
        <authorList>
            <person name="Nygaard S."/>
            <person name="Hu H."/>
            <person name="Boomsma J."/>
            <person name="Zhang G."/>
        </authorList>
    </citation>
    <scope>NUCLEOTIDE SEQUENCE [LARGE SCALE GENOMIC DNA]</scope>
    <source>
        <strain evidence="9">Tcor2-1</strain>
        <tissue evidence="9">Whole body</tissue>
    </source>
</reference>
<name>A0A151J3W9_9HYME</name>
<dbReference type="InterPro" id="IPR003903">
    <property type="entry name" value="UIM_dom"/>
</dbReference>
<keyword evidence="10" id="KW-1185">Reference proteome</keyword>
<feature type="compositionally biased region" description="Low complexity" evidence="7">
    <location>
        <begin position="377"/>
        <end position="391"/>
    </location>
</feature>
<feature type="compositionally biased region" description="Polar residues" evidence="7">
    <location>
        <begin position="410"/>
        <end position="423"/>
    </location>
</feature>
<feature type="compositionally biased region" description="Pro residues" evidence="7">
    <location>
        <begin position="333"/>
        <end position="342"/>
    </location>
</feature>
<dbReference type="InterPro" id="IPR008942">
    <property type="entry name" value="ENTH_VHS"/>
</dbReference>
<evidence type="ECO:0000256" key="5">
    <source>
        <dbReference type="ARBA" id="ARBA00022737"/>
    </source>
</evidence>
<dbReference type="GO" id="GO:0005886">
    <property type="term" value="C:plasma membrane"/>
    <property type="evidence" value="ECO:0007669"/>
    <property type="project" value="TreeGrafter"/>
</dbReference>
<evidence type="ECO:0000256" key="1">
    <source>
        <dbReference type="ARBA" id="ARBA00004496"/>
    </source>
</evidence>
<sequence>MRRQGQDVMQVNLAGIRRDIMNLAHNYSNAQKAVRKATSNDPWGPSSTLMAEIADLTYNVVAFTEIMQMLWKRLNDHGKNWRHVYKALVLLEYLIKTGSEKVAQQCKENIFAIQTLKVLLYFCIDFQYMDGHKDQGINVREKAKQLVALLKDDERLRNERARALKAKERFAQSVSGFGSDGLDTMSPVSKLNLQRVNAENRMESITFLGRLSFTLAKTKFIITFQFQDWEPCHLSESAARRTTELEAARPQTVGEEELQLQLALAMSREEAEQEEQRRRSDDVRLQLALSQSQQDFKTPQSEKQSHMLDLLDVNLGEASGSSVQTDPWGIPITAPPPRPQPQNDPWSVPTTSTTSPAIDPWTPVPPQRPTATIDPWRAPAPSPATVVSPPRTNDPWSPVPSTTTTESETNKQGAQDSITSPSPSFNNSNLTQNIGFAISSPQNIGFNLPPVSSAAATFSTSNGFNGTEPGFNNFPTQNNGAATSPLSDLDEFDVITNRGKLGASPQTVNNDGTSSGGDPFDLGGMAETLPASTGAVKKTPQSFLGENSALVNLDNLVSATAIKPSAPAPAATISYSANPFATVTPPPRPTINQIRQDPWTANTTTANPFLS</sequence>
<protein>
    <submittedName>
        <fullName evidence="9">Epsin-2</fullName>
    </submittedName>
</protein>
<comment type="similarity">
    <text evidence="2">Belongs to the epsin family.</text>
</comment>
<dbReference type="GO" id="GO:0030125">
    <property type="term" value="C:clathrin vesicle coat"/>
    <property type="evidence" value="ECO:0007669"/>
    <property type="project" value="TreeGrafter"/>
</dbReference>
<evidence type="ECO:0000256" key="7">
    <source>
        <dbReference type="SAM" id="MobiDB-lite"/>
    </source>
</evidence>
<evidence type="ECO:0000256" key="2">
    <source>
        <dbReference type="ARBA" id="ARBA00010130"/>
    </source>
</evidence>
<proteinExistence type="inferred from homology"/>
<dbReference type="GO" id="GO:0005543">
    <property type="term" value="F:phospholipid binding"/>
    <property type="evidence" value="ECO:0007669"/>
    <property type="project" value="TreeGrafter"/>
</dbReference>
<accession>A0A151J3W9</accession>
<feature type="region of interest" description="Disordered" evidence="7">
    <location>
        <begin position="586"/>
        <end position="611"/>
    </location>
</feature>
<dbReference type="Pfam" id="PF01417">
    <property type="entry name" value="ENTH"/>
    <property type="match status" value="1"/>
</dbReference>
<dbReference type="PROSITE" id="PS50330">
    <property type="entry name" value="UIM"/>
    <property type="match status" value="1"/>
</dbReference>
<feature type="compositionally biased region" description="Low complexity" evidence="7">
    <location>
        <begin position="343"/>
        <end position="356"/>
    </location>
</feature>
<dbReference type="AlphaFoldDB" id="A0A151J3W9"/>
<keyword evidence="5" id="KW-0677">Repeat</keyword>
<dbReference type="SMART" id="SM00273">
    <property type="entry name" value="ENTH"/>
    <property type="match status" value="1"/>
</dbReference>
<evidence type="ECO:0000256" key="3">
    <source>
        <dbReference type="ARBA" id="ARBA00022490"/>
    </source>
</evidence>
<dbReference type="FunFam" id="1.25.40.90:FF:000002">
    <property type="entry name" value="epsin-2 isoform X1"/>
    <property type="match status" value="1"/>
</dbReference>
<evidence type="ECO:0000259" key="8">
    <source>
        <dbReference type="PROSITE" id="PS50942"/>
    </source>
</evidence>
<dbReference type="Gene3D" id="1.25.40.90">
    <property type="match status" value="1"/>
</dbReference>
<comment type="subcellular location">
    <subcellularLocation>
        <location evidence="1">Cytoplasm</location>
    </subcellularLocation>
</comment>
<dbReference type="EMBL" id="KQ980246">
    <property type="protein sequence ID" value="KYN17129.1"/>
    <property type="molecule type" value="Genomic_DNA"/>
</dbReference>
<dbReference type="STRING" id="471704.A0A151J3W9"/>
<evidence type="ECO:0000256" key="6">
    <source>
        <dbReference type="ARBA" id="ARBA00023121"/>
    </source>
</evidence>
<dbReference type="Proteomes" id="UP000078492">
    <property type="component" value="Unassembled WGS sequence"/>
</dbReference>
<dbReference type="SMART" id="SM00726">
    <property type="entry name" value="UIM"/>
    <property type="match status" value="2"/>
</dbReference>
<feature type="region of interest" description="Disordered" evidence="7">
    <location>
        <begin position="318"/>
        <end position="423"/>
    </location>
</feature>
<dbReference type="GO" id="GO:0030276">
    <property type="term" value="F:clathrin binding"/>
    <property type="evidence" value="ECO:0007669"/>
    <property type="project" value="TreeGrafter"/>
</dbReference>
<feature type="compositionally biased region" description="Polar residues" evidence="7">
    <location>
        <begin position="504"/>
        <end position="513"/>
    </location>
</feature>
<dbReference type="PANTHER" id="PTHR12276">
    <property type="entry name" value="EPSIN/ENT-RELATED"/>
    <property type="match status" value="1"/>
</dbReference>
<dbReference type="CDD" id="cd16990">
    <property type="entry name" value="ENTH_Epsin"/>
    <property type="match status" value="1"/>
</dbReference>
<evidence type="ECO:0000313" key="9">
    <source>
        <dbReference type="EMBL" id="KYN17129.1"/>
    </source>
</evidence>
<keyword evidence="6" id="KW-0446">Lipid-binding</keyword>